<dbReference type="Pfam" id="PF05729">
    <property type="entry name" value="NACHT"/>
    <property type="match status" value="1"/>
</dbReference>
<keyword evidence="7" id="KW-1185">Reference proteome</keyword>
<reference evidence="6" key="2">
    <citation type="submission" date="2025-08" db="UniProtKB">
        <authorList>
            <consortium name="Ensembl"/>
        </authorList>
    </citation>
    <scope>IDENTIFICATION</scope>
</reference>
<dbReference type="InterPro" id="IPR037214">
    <property type="entry name" value="TROVE_dom_sf"/>
</dbReference>
<dbReference type="InterPro" id="IPR027417">
    <property type="entry name" value="P-loop_NTPase"/>
</dbReference>
<feature type="compositionally biased region" description="Basic and acidic residues" evidence="4">
    <location>
        <begin position="2542"/>
        <end position="2552"/>
    </location>
</feature>
<dbReference type="PROSITE" id="PS50294">
    <property type="entry name" value="WD_REPEATS_REGION"/>
    <property type="match status" value="5"/>
</dbReference>
<dbReference type="SUPFAM" id="SSF140864">
    <property type="entry name" value="TROVE domain-like"/>
    <property type="match status" value="1"/>
</dbReference>
<accession>A0AAR2K7U3</accession>
<feature type="compositionally biased region" description="Acidic residues" evidence="4">
    <location>
        <begin position="2529"/>
        <end position="2541"/>
    </location>
</feature>
<dbReference type="InterPro" id="IPR036465">
    <property type="entry name" value="vWFA_dom_sf"/>
</dbReference>
<name>A0AAR2K7U3_PYGNA</name>
<feature type="region of interest" description="Disordered" evidence="4">
    <location>
        <begin position="2528"/>
        <end position="2554"/>
    </location>
</feature>
<dbReference type="RefSeq" id="XP_037402623.1">
    <property type="nucleotide sequence ID" value="XM_037546726.1"/>
</dbReference>
<dbReference type="InterPro" id="IPR015943">
    <property type="entry name" value="WD40/YVTN_repeat-like_dom_sf"/>
</dbReference>
<organism evidence="6 7">
    <name type="scientific">Pygocentrus nattereri</name>
    <name type="common">Red-bellied piranha</name>
    <dbReference type="NCBI Taxonomy" id="42514"/>
    <lineage>
        <taxon>Eukaryota</taxon>
        <taxon>Metazoa</taxon>
        <taxon>Chordata</taxon>
        <taxon>Craniata</taxon>
        <taxon>Vertebrata</taxon>
        <taxon>Euteleostomi</taxon>
        <taxon>Actinopterygii</taxon>
        <taxon>Neopterygii</taxon>
        <taxon>Teleostei</taxon>
        <taxon>Ostariophysi</taxon>
        <taxon>Characiformes</taxon>
        <taxon>Characoidei</taxon>
        <taxon>Pygocentrus</taxon>
    </lineage>
</organism>
<dbReference type="PROSITE" id="PS50988">
    <property type="entry name" value="TROVE"/>
    <property type="match status" value="1"/>
</dbReference>
<dbReference type="Pfam" id="PF00400">
    <property type="entry name" value="WD40"/>
    <property type="match status" value="4"/>
</dbReference>
<dbReference type="SMART" id="SM00320">
    <property type="entry name" value="WD40"/>
    <property type="match status" value="16"/>
</dbReference>
<evidence type="ECO:0000313" key="7">
    <source>
        <dbReference type="Proteomes" id="UP001501920"/>
    </source>
</evidence>
<dbReference type="SUPFAM" id="SSF50998">
    <property type="entry name" value="Quinoprotein alcohol dehydrogenase-like"/>
    <property type="match status" value="1"/>
</dbReference>
<feature type="repeat" description="WD" evidence="3">
    <location>
        <begin position="1820"/>
        <end position="1861"/>
    </location>
</feature>
<dbReference type="Proteomes" id="UP001501920">
    <property type="component" value="Chromosome 17"/>
</dbReference>
<reference evidence="6" key="3">
    <citation type="submission" date="2025-09" db="UniProtKB">
        <authorList>
            <consortium name="Ensembl"/>
        </authorList>
    </citation>
    <scope>IDENTIFICATION</scope>
</reference>
<dbReference type="InterPro" id="IPR036322">
    <property type="entry name" value="WD40_repeat_dom_sf"/>
</dbReference>
<evidence type="ECO:0000256" key="3">
    <source>
        <dbReference type="PROSITE-ProRule" id="PRU00221"/>
    </source>
</evidence>
<dbReference type="PANTHER" id="PTHR44791:SF1">
    <property type="entry name" value="TELOMERASE PROTEIN COMPONENT 1"/>
    <property type="match status" value="1"/>
</dbReference>
<dbReference type="SUPFAM" id="SSF52540">
    <property type="entry name" value="P-loop containing nucleoside triphosphate hydrolases"/>
    <property type="match status" value="1"/>
</dbReference>
<dbReference type="GeneTree" id="ENSGT00940000169565"/>
<dbReference type="InterPro" id="IPR025139">
    <property type="entry name" value="DUF4062"/>
</dbReference>
<dbReference type="GO" id="GO:0003720">
    <property type="term" value="F:telomerase activity"/>
    <property type="evidence" value="ECO:0007669"/>
    <property type="project" value="TreeGrafter"/>
</dbReference>
<dbReference type="Gene3D" id="3.40.50.410">
    <property type="entry name" value="von Willebrand factor, type A domain"/>
    <property type="match status" value="1"/>
</dbReference>
<dbReference type="InterPro" id="IPR052652">
    <property type="entry name" value="Telomerase_Complex_Comp"/>
</dbReference>
<evidence type="ECO:0000256" key="4">
    <source>
        <dbReference type="SAM" id="MobiDB-lite"/>
    </source>
</evidence>
<dbReference type="Ensembl" id="ENSPNAT00000084165.1">
    <property type="protein sequence ID" value="ENSPNAP00000060345.1"/>
    <property type="gene ID" value="ENSPNAG00000009863.2"/>
</dbReference>
<dbReference type="InterPro" id="IPR007111">
    <property type="entry name" value="NACHT_NTPase"/>
</dbReference>
<evidence type="ECO:0000313" key="6">
    <source>
        <dbReference type="Ensembl" id="ENSPNAP00000060345.1"/>
    </source>
</evidence>
<dbReference type="InterPro" id="IPR011047">
    <property type="entry name" value="Quinoprotein_ADH-like_sf"/>
</dbReference>
<dbReference type="GO" id="GO:0000722">
    <property type="term" value="P:telomere maintenance via recombination"/>
    <property type="evidence" value="ECO:0007669"/>
    <property type="project" value="TreeGrafter"/>
</dbReference>
<dbReference type="InterPro" id="IPR008858">
    <property type="entry name" value="TROVE_dom"/>
</dbReference>
<dbReference type="CDD" id="cd00200">
    <property type="entry name" value="WD40"/>
    <property type="match status" value="1"/>
</dbReference>
<dbReference type="GO" id="GO:0070034">
    <property type="term" value="F:telomerase RNA binding"/>
    <property type="evidence" value="ECO:0007669"/>
    <property type="project" value="TreeGrafter"/>
</dbReference>
<dbReference type="Pfam" id="PF25047">
    <property type="entry name" value="Beta-prop_TEP1_2nd"/>
    <property type="match status" value="1"/>
</dbReference>
<evidence type="ECO:0000256" key="1">
    <source>
        <dbReference type="ARBA" id="ARBA00022574"/>
    </source>
</evidence>
<keyword evidence="2" id="KW-0677">Repeat</keyword>
<evidence type="ECO:0000259" key="5">
    <source>
        <dbReference type="PROSITE" id="PS50988"/>
    </source>
</evidence>
<dbReference type="InterPro" id="IPR056828">
    <property type="entry name" value="Beta-prop_TEP1_C"/>
</dbReference>
<dbReference type="GeneID" id="108432509"/>
<feature type="repeat" description="WD" evidence="3">
    <location>
        <begin position="1868"/>
        <end position="1893"/>
    </location>
</feature>
<dbReference type="Pfam" id="PF05731">
    <property type="entry name" value="TROVE"/>
    <property type="match status" value="1"/>
</dbReference>
<feature type="repeat" description="WD" evidence="3">
    <location>
        <begin position="2592"/>
        <end position="2631"/>
    </location>
</feature>
<dbReference type="InterPro" id="IPR056829">
    <property type="entry name" value="Beta-prop_TEP1_2nd"/>
</dbReference>
<reference evidence="6 7" key="1">
    <citation type="submission" date="2020-10" db="EMBL/GenBank/DDBJ databases">
        <title>Pygocentrus nattereri (red-bellied piranha) genome, fPygNat1, primary haplotype.</title>
        <authorList>
            <person name="Myers G."/>
            <person name="Meyer A."/>
            <person name="Karagic N."/>
            <person name="Pippel M."/>
            <person name="Winkler S."/>
            <person name="Tracey A."/>
            <person name="Wood J."/>
            <person name="Formenti G."/>
            <person name="Howe K."/>
            <person name="Fedrigo O."/>
            <person name="Jarvis E.D."/>
        </authorList>
    </citation>
    <scope>NUCLEOTIDE SEQUENCE [LARGE SCALE GENOMIC DNA]</scope>
</reference>
<keyword evidence="1 3" id="KW-0853">WD repeat</keyword>
<dbReference type="PROSITE" id="PS00678">
    <property type="entry name" value="WD_REPEATS_1"/>
    <property type="match status" value="1"/>
</dbReference>
<evidence type="ECO:0000256" key="2">
    <source>
        <dbReference type="ARBA" id="ARBA00022737"/>
    </source>
</evidence>
<feature type="repeat" description="WD" evidence="3">
    <location>
        <begin position="1903"/>
        <end position="1935"/>
    </location>
</feature>
<protein>
    <recommendedName>
        <fullName evidence="5">TROVE domain-containing protein</fullName>
    </recommendedName>
</protein>
<dbReference type="Gene3D" id="1.25.40.370">
    <property type="match status" value="1"/>
</dbReference>
<dbReference type="PROSITE" id="PS50082">
    <property type="entry name" value="WD_REPEATS_2"/>
    <property type="match status" value="7"/>
</dbReference>
<feature type="domain" description="TROVE" evidence="5">
    <location>
        <begin position="266"/>
        <end position="709"/>
    </location>
</feature>
<dbReference type="InterPro" id="IPR019775">
    <property type="entry name" value="WD40_repeat_CS"/>
</dbReference>
<dbReference type="InterPro" id="IPR045804">
    <property type="entry name" value="DUF5920"/>
</dbReference>
<sequence length="2667" mass="297059">MKAVTLIQSDPKAKMDSSCTGPNLAIQKSVENRILAQASSLLPQTCWATSDSSISSCPALQPSALSSTSTSSPLLFSTPSSSHLLSSTPSSSHLLSSTPSSSHLLSSTSSSSRLLSSISISSTLLSSSSHLLSSSSALLSSPLLSTENTQLKQAPLILSSSLCPPHSASPLPHSTVGGQSPVYSAAVPPPEQMSVATRKRKIEPACLSPSEAASYYEELDEDLEEFEEEVEMDTALPSELPELDLKLSDEEEKLTVDLSEEFAVLVTHVDRKAELLKEQKNLLLNVVCCSLVNKSRAPDQNDWKDKGSAWTKLKSIGTAITLADPEFILKVAVYTRQELNIRITANFLLALAAHLPESKPHLRRYFGAAVQLPSDWLEVTRIYSVCFSSSLPSCLKKALVDKFKQFSEYQLAKYNTRKHRCKHNKKKRKVEEPSAEQWEKWANLVRSDTEGLKKFMEMSKRRVVDKKQKEFNMKKLIKHLHIKQPAEMVMSILGKRYPADLRAFVRSGLSGVWQSERAGQRMKLKQLNTWETRLSLEGNNAAVWEKLIDDNSLPFMAMLRNLRNMITQGISDKHHERILKRLTSKNAVIQSRQFPFRFLSAYKVILELNRFVSGPVKQLASSKDILRGILKRIPKCRRYRRYNWDVAGRKRLRAALGVPFVHSLYNMKRKLQHKARVKKYTPELLERYRQALEKAVQISCRYNVPPLSGRTLIVFTNNWMVGREWKGAEDICMPPGVSDSTDNTSLSASPQEAALLLAMMISYCCEQPLFLLADSKGMQEVKLKSDVFLENVKHVMKQLSDSSSSSEKIPHSSFFCKLLEEKTKVDNIMMLNDCYTDWFVSEEIKKYRKETSNDPLLVNILLRGFNPPNPEDPRSFCLCGFSEQILRFISERGSSRLLDHLEQIDKLHNIPPPAGGAAKPKRAADIVPLPAAPKLRWRGVRVFISSTFRDMHAERDVLVRSVFPELRRRVAPHCLYLQEVELRWGVTEEESNQATQLCLSEVCRSQLLLGILGERYGQVPSQPTLPNLPQHNWGGNPHQQDLTFTYSRTVRFHLTARLNSAPAGLSVTEMEIRQFQALYPDSAQSRMFFYFRSPHLVSSVPAAWRGDFVSESSESAAKMNEMKRWIRNNQFKITENYPCEWGGVVDGRPYVKGLEDFARAVMEDLWAALQKLYVEEEDEADLTSEIHEQEVHQDAQQRRFHGRGKLISAAIEKVQECQQKGGILLVEGAHGEGKTAFMAGLAHALRTPGKYRKGPVCDVISYSTAASQAASGVEHLLRCLVQWLRRKKEQVEELSTSAPYRDLLSEFLSRITEPRKGHALALLVDGADLVHDARGQGVSEWIPERLPKGFCLILSVTKYSALQTTIRKKKGSAVFPLGQLPLPDRREIVQKELSVYGKKLSDSAFNNQLQTLLMKKGAASPLYLHLACEELRSYASFETMKENLQTLPQSLCELVKHSLLRLQAQYEAAGLDWTLGALTISSTGLRERDLYALLNLCSDLNSTPDPLTWQKALKLARKPRSRMPMAAFSQLAQHLQGLICPSVSREPDEPLTLTIPDVRSAFEQLYLSTEEDRARAHLILAVLLWVQSDPHGKDTFLHCDADTLVHLPAHLMLSGQWQPLHFLLSSYYFLFSNVRHGALHPLLETYIQFEKRIEADQQNWTEPSGDLNELQACHSFLKRHAPLLSHWPALFVQQALNEAADSSAHTWAQKLVEEGGVNVVRKLSYTEELQRETGEVVSTFQWGPSCMALSPGGGCVAVGTEQGTLHFIHMHTNQEVKSLVSNCDGISSCMFLDEGVLGTMSYDGQVELWDINSGCRTARLTAHSNRITGCDVSSDKKHFATVSLDSNLKIWSSQKGKQVVSLLTPCPLNCVSFDTEGGLLAVGCWDGAVRVWDWIKQEKWTTLSGHHSSVRSVSFSPSFSLLCSGALDGEVLLWSFPGSACVGRYQAHRGSTEALSFLPGGGTLLTAGHDGMVQLWSGGLGRSVSVLGEEKKLLKPAVSRNAVVAKDAALSVAVANGYAAVGYHGDGLKLFNLESGERVWSTENLRVSVPCLLWLETERAELLLSGALDHCLRLWSRQGADMTLKGAFGVQKGGILALAQNPTYIASASDDFTIALWLKSDLISDPWVQPSAVSVLRGHSGGVTCLAFSPDGDQLLSGGKDKALMVWTVNSSPPVLSRSLAHCHGDWITGCAWTPAALLTCSSDCRLRLWDVQTGRCLREVSAASSLSTLSYWEDYVMLGCADGLLMVWKSDVGVIAEIQAHQSRLHHSTVITKPAGDRKVEELVMATASEDGTVKLWLPLQVQHRSTLLGHSGAVQALVSGQGPQFLTVSEDRSLRAWSVHTENPPLQAEGVTVVCFVESEELLVCGYSSGRLEIWHHTSLLYADKVNESRIRAVTGMPDSQLAVGCSDCSVTVFKLERDYERCTVGLSKMSSYMLNSNVNFLLYCTALLGVCVDSTVIDVFSTVTQHRRQLENFRHTKRVLGLYKNDENGLWLLGEEENNMTISFVLCAGPELSLQYCDERVRVGDEDSDVEEEEEGQQEAEKESEENPEKQSYSITAAAMDKEFIVCGDCKGNMWFNQVWNTARWSPRRPAHSDRISALRLTDRTIISASHDNTVKVWDRNTKKQVGLFVCAAPVEVMALDPADPCRLVCGDALGQLYILSWKG</sequence>
<feature type="repeat" description="WD" evidence="3">
    <location>
        <begin position="2136"/>
        <end position="2177"/>
    </location>
</feature>
<dbReference type="Gene3D" id="2.130.10.10">
    <property type="entry name" value="YVTN repeat-like/Quinoprotein amine dehydrogenase"/>
    <property type="match status" value="5"/>
</dbReference>
<dbReference type="InterPro" id="IPR001680">
    <property type="entry name" value="WD40_rpt"/>
</dbReference>
<dbReference type="PANTHER" id="PTHR44791">
    <property type="entry name" value="TELOMERASE PROTEIN COMPONENT 1 TEP1"/>
    <property type="match status" value="1"/>
</dbReference>
<dbReference type="Pfam" id="PF25048">
    <property type="entry name" value="Beta-prop_TEP1_C"/>
    <property type="match status" value="1"/>
</dbReference>
<dbReference type="SUPFAM" id="SSF101898">
    <property type="entry name" value="NHL repeat"/>
    <property type="match status" value="1"/>
</dbReference>
<dbReference type="GO" id="GO:0005697">
    <property type="term" value="C:telomerase holoenzyme complex"/>
    <property type="evidence" value="ECO:0007669"/>
    <property type="project" value="TreeGrafter"/>
</dbReference>
<dbReference type="Pfam" id="PF19334">
    <property type="entry name" value="DUF5920"/>
    <property type="match status" value="1"/>
</dbReference>
<feature type="repeat" description="WD" evidence="3">
    <location>
        <begin position="2181"/>
        <end position="2220"/>
    </location>
</feature>
<dbReference type="SUPFAM" id="SSF50978">
    <property type="entry name" value="WD40 repeat-like"/>
    <property type="match status" value="2"/>
</dbReference>
<dbReference type="Pfam" id="PF13271">
    <property type="entry name" value="DUF4062"/>
    <property type="match status" value="1"/>
</dbReference>
<feature type="repeat" description="WD" evidence="3">
    <location>
        <begin position="1945"/>
        <end position="1977"/>
    </location>
</feature>
<proteinExistence type="predicted"/>